<feature type="region of interest" description="Disordered" evidence="1">
    <location>
        <begin position="144"/>
        <end position="182"/>
    </location>
</feature>
<evidence type="ECO:0000256" key="1">
    <source>
        <dbReference type="SAM" id="MobiDB-lite"/>
    </source>
</evidence>
<sequence length="182" mass="19239">MKINAFSSIFALLVGLLSLALPASCQSQAGSVAIAAAIRPAQSPVYTELEGEQSGSVIISANTELDEYAQCVANMKASGASYKEGAKDCKDYRKVLAKESTRIANEAADATKASRPMIISGYGRGYSSSYGYSYPRERVVYQASSPQPVAQARPAAVARPAAQPRPAAKPRPAASPRPIRNR</sequence>
<keyword evidence="2" id="KW-0732">Signal</keyword>
<proteinExistence type="predicted"/>
<protein>
    <recommendedName>
        <fullName evidence="5">UrcA family protein</fullName>
    </recommendedName>
</protein>
<reference evidence="3 4" key="1">
    <citation type="journal article" date="2016" name="Nat. Commun.">
        <title>Thousands of microbial genomes shed light on interconnected biogeochemical processes in an aquifer system.</title>
        <authorList>
            <person name="Anantharaman K."/>
            <person name="Brown C.T."/>
            <person name="Hug L.A."/>
            <person name="Sharon I."/>
            <person name="Castelle C.J."/>
            <person name="Probst A.J."/>
            <person name="Thomas B.C."/>
            <person name="Singh A."/>
            <person name="Wilkins M.J."/>
            <person name="Karaoz U."/>
            <person name="Brodie E.L."/>
            <person name="Williams K.H."/>
            <person name="Hubbard S.S."/>
            <person name="Banfield J.F."/>
        </authorList>
    </citation>
    <scope>NUCLEOTIDE SEQUENCE [LARGE SCALE GENOMIC DNA]</scope>
</reference>
<evidence type="ECO:0000256" key="2">
    <source>
        <dbReference type="SAM" id="SignalP"/>
    </source>
</evidence>
<dbReference type="AlphaFoldDB" id="A0A1G2V032"/>
<evidence type="ECO:0008006" key="5">
    <source>
        <dbReference type="Google" id="ProtNLM"/>
    </source>
</evidence>
<evidence type="ECO:0000313" key="3">
    <source>
        <dbReference type="EMBL" id="OHB14995.1"/>
    </source>
</evidence>
<name>A0A1G2V032_9BACT</name>
<comment type="caution">
    <text evidence="3">The sequence shown here is derived from an EMBL/GenBank/DDBJ whole genome shotgun (WGS) entry which is preliminary data.</text>
</comment>
<feature type="chain" id="PRO_5009584811" description="UrcA family protein" evidence="2">
    <location>
        <begin position="30"/>
        <end position="182"/>
    </location>
</feature>
<accession>A0A1G2V032</accession>
<evidence type="ECO:0000313" key="4">
    <source>
        <dbReference type="Proteomes" id="UP000177697"/>
    </source>
</evidence>
<gene>
    <name evidence="3" type="ORF">A2431_03025</name>
</gene>
<feature type="signal peptide" evidence="2">
    <location>
        <begin position="1"/>
        <end position="29"/>
    </location>
</feature>
<dbReference type="EMBL" id="MHWW01000011">
    <property type="protein sequence ID" value="OHB14995.1"/>
    <property type="molecule type" value="Genomic_DNA"/>
</dbReference>
<dbReference type="Proteomes" id="UP000177697">
    <property type="component" value="Unassembled WGS sequence"/>
</dbReference>
<feature type="compositionally biased region" description="Low complexity" evidence="1">
    <location>
        <begin position="144"/>
        <end position="166"/>
    </location>
</feature>
<organism evidence="3 4">
    <name type="scientific">Candidatus Zambryskibacteria bacterium RIFOXYC1_FULL_39_10</name>
    <dbReference type="NCBI Taxonomy" id="1802779"/>
    <lineage>
        <taxon>Bacteria</taxon>
        <taxon>Candidatus Zambryskiibacteriota</taxon>
    </lineage>
</organism>